<dbReference type="EMBL" id="JBAMIC010000018">
    <property type="protein sequence ID" value="KAK7095111.1"/>
    <property type="molecule type" value="Genomic_DNA"/>
</dbReference>
<keyword evidence="3" id="KW-1185">Reference proteome</keyword>
<feature type="chain" id="PRO_5043046363" evidence="1">
    <location>
        <begin position="20"/>
        <end position="279"/>
    </location>
</feature>
<dbReference type="Proteomes" id="UP001374579">
    <property type="component" value="Unassembled WGS sequence"/>
</dbReference>
<evidence type="ECO:0000313" key="2">
    <source>
        <dbReference type="EMBL" id="KAK7095111.1"/>
    </source>
</evidence>
<name>A0AAN9AXC3_9CAEN</name>
<gene>
    <name evidence="2" type="ORF">V1264_006562</name>
</gene>
<sequence length="279" mass="30223">MVAVCFVYLALGMTGIALAQTPCNTSPHHRICAPEASCAQKGCACPEGSIGDPYLLCVPGNQAFCELVGDPHLKTFAGELSPVPIPCMYWATHFYVRKDSDVNKHCKVMVSVVNSPEPVGGQYFVIAAKVIVSIVTGADPSNPTSKTRQTVYYISSDAITKAKVNSKTSAWTLIGTAQSFVDTIYESVTNRAKLTIPSHNVTVTFTPIDTTQTVQTRLSGLVLATPNTTVWLNADFPNTLCSSIWAKDTIRERKREWNQTAGHVAVYGVLVQQLEDPIP</sequence>
<feature type="signal peptide" evidence="1">
    <location>
        <begin position="1"/>
        <end position="19"/>
    </location>
</feature>
<proteinExistence type="predicted"/>
<evidence type="ECO:0000256" key="1">
    <source>
        <dbReference type="SAM" id="SignalP"/>
    </source>
</evidence>
<reference evidence="2 3" key="1">
    <citation type="submission" date="2024-02" db="EMBL/GenBank/DDBJ databases">
        <title>Chromosome-scale genome assembly of the rough periwinkle Littorina saxatilis.</title>
        <authorList>
            <person name="De Jode A."/>
            <person name="Faria R."/>
            <person name="Formenti G."/>
            <person name="Sims Y."/>
            <person name="Smith T.P."/>
            <person name="Tracey A."/>
            <person name="Wood J.M.D."/>
            <person name="Zagrodzka Z.B."/>
            <person name="Johannesson K."/>
            <person name="Butlin R.K."/>
            <person name="Leder E.H."/>
        </authorList>
    </citation>
    <scope>NUCLEOTIDE SEQUENCE [LARGE SCALE GENOMIC DNA]</scope>
    <source>
        <strain evidence="2">Snail1</strain>
        <tissue evidence="2">Muscle</tissue>
    </source>
</reference>
<evidence type="ECO:0000313" key="3">
    <source>
        <dbReference type="Proteomes" id="UP001374579"/>
    </source>
</evidence>
<accession>A0AAN9AXC3</accession>
<dbReference type="AlphaFoldDB" id="A0AAN9AXC3"/>
<comment type="caution">
    <text evidence="2">The sequence shown here is derived from an EMBL/GenBank/DDBJ whole genome shotgun (WGS) entry which is preliminary data.</text>
</comment>
<protein>
    <submittedName>
        <fullName evidence="2">Uncharacterized protein</fullName>
    </submittedName>
</protein>
<keyword evidence="1" id="KW-0732">Signal</keyword>
<organism evidence="2 3">
    <name type="scientific">Littorina saxatilis</name>
    <dbReference type="NCBI Taxonomy" id="31220"/>
    <lineage>
        <taxon>Eukaryota</taxon>
        <taxon>Metazoa</taxon>
        <taxon>Spiralia</taxon>
        <taxon>Lophotrochozoa</taxon>
        <taxon>Mollusca</taxon>
        <taxon>Gastropoda</taxon>
        <taxon>Caenogastropoda</taxon>
        <taxon>Littorinimorpha</taxon>
        <taxon>Littorinoidea</taxon>
        <taxon>Littorinidae</taxon>
        <taxon>Littorina</taxon>
    </lineage>
</organism>